<dbReference type="eggNOG" id="COG5483">
    <property type="taxonomic scope" value="Bacteria"/>
</dbReference>
<sequence>MTILTAGYGNRGFGPFIELMKGHGVTHLVDVRSVPQSSYWEDFRRQRLEQIVPPTGLRYIYMGDTLGGKPVYAEGSPAASDEKAHLFCKADPSAVDLHPLFNDPNFRLGLEKLTKAAADPNRKICLICGCLRPHNCHRSRLIGEALVSEGVEVFHLDPNGNPVTQKQVMLESAPIQTSLF</sequence>
<dbReference type="InterPro" id="IPR007438">
    <property type="entry name" value="DUF488"/>
</dbReference>
<dbReference type="Pfam" id="PF04343">
    <property type="entry name" value="DUF488"/>
    <property type="match status" value="1"/>
</dbReference>
<dbReference type="KEGG" id="fgi:OP10G_1306"/>
<dbReference type="STRING" id="661478.OP10G_1306"/>
<evidence type="ECO:0000313" key="2">
    <source>
        <dbReference type="Proteomes" id="UP000027982"/>
    </source>
</evidence>
<keyword evidence="2" id="KW-1185">Reference proteome</keyword>
<evidence type="ECO:0008006" key="3">
    <source>
        <dbReference type="Google" id="ProtNLM"/>
    </source>
</evidence>
<accession>A0A068NST0</accession>
<dbReference type="PANTHER" id="PTHR39337">
    <property type="entry name" value="BLR5642 PROTEIN"/>
    <property type="match status" value="1"/>
</dbReference>
<dbReference type="EMBL" id="CP007139">
    <property type="protein sequence ID" value="AIE84674.1"/>
    <property type="molecule type" value="Genomic_DNA"/>
</dbReference>
<dbReference type="RefSeq" id="WP_025226705.1">
    <property type="nucleotide sequence ID" value="NZ_CP007139.1"/>
</dbReference>
<gene>
    <name evidence="1" type="ORF">OP10G_1306</name>
</gene>
<dbReference type="OrthoDB" id="9789109at2"/>
<dbReference type="PANTHER" id="PTHR39337:SF1">
    <property type="entry name" value="BLR5642 PROTEIN"/>
    <property type="match status" value="1"/>
</dbReference>
<dbReference type="AlphaFoldDB" id="A0A068NST0"/>
<organism evidence="1 2">
    <name type="scientific">Fimbriimonas ginsengisoli Gsoil 348</name>
    <dbReference type="NCBI Taxonomy" id="661478"/>
    <lineage>
        <taxon>Bacteria</taxon>
        <taxon>Bacillati</taxon>
        <taxon>Armatimonadota</taxon>
        <taxon>Fimbriimonadia</taxon>
        <taxon>Fimbriimonadales</taxon>
        <taxon>Fimbriimonadaceae</taxon>
        <taxon>Fimbriimonas</taxon>
    </lineage>
</organism>
<name>A0A068NST0_FIMGI</name>
<protein>
    <recommendedName>
        <fullName evidence="3">DUF488 domain-containing protein</fullName>
    </recommendedName>
</protein>
<dbReference type="Proteomes" id="UP000027982">
    <property type="component" value="Chromosome"/>
</dbReference>
<evidence type="ECO:0000313" key="1">
    <source>
        <dbReference type="EMBL" id="AIE84674.1"/>
    </source>
</evidence>
<dbReference type="HOGENOM" id="CLU_077467_1_1_0"/>
<proteinExistence type="predicted"/>
<reference evidence="1 2" key="1">
    <citation type="journal article" date="2014" name="PLoS ONE">
        <title>The first complete genome sequence of the class fimbriimonadia in the phylum armatimonadetes.</title>
        <authorList>
            <person name="Hu Z.Y."/>
            <person name="Wang Y.Z."/>
            <person name="Im W.T."/>
            <person name="Wang S.Y."/>
            <person name="Zhao G.P."/>
            <person name="Zheng H.J."/>
            <person name="Quan Z.X."/>
        </authorList>
    </citation>
    <scope>NUCLEOTIDE SEQUENCE [LARGE SCALE GENOMIC DNA]</scope>
    <source>
        <strain evidence="1">Gsoil 348</strain>
    </source>
</reference>